<organism evidence="13 14">
    <name type="scientific">Roseiconus lacunae</name>
    <dbReference type="NCBI Taxonomy" id="2605694"/>
    <lineage>
        <taxon>Bacteria</taxon>
        <taxon>Pseudomonadati</taxon>
        <taxon>Planctomycetota</taxon>
        <taxon>Planctomycetia</taxon>
        <taxon>Pirellulales</taxon>
        <taxon>Pirellulaceae</taxon>
        <taxon>Roseiconus</taxon>
    </lineage>
</organism>
<evidence type="ECO:0000256" key="8">
    <source>
        <dbReference type="ARBA" id="ARBA00023300"/>
    </source>
</evidence>
<evidence type="ECO:0000313" key="14">
    <source>
        <dbReference type="Proteomes" id="UP001239462"/>
    </source>
</evidence>
<dbReference type="Gene3D" id="1.20.1440.90">
    <property type="entry name" value="Phosphoenolpyruvate/pyruvate domain"/>
    <property type="match status" value="1"/>
</dbReference>
<feature type="region of interest" description="Disordered" evidence="12">
    <location>
        <begin position="374"/>
        <end position="395"/>
    </location>
</feature>
<comment type="subunit">
    <text evidence="10">Homotetramer.</text>
</comment>
<evidence type="ECO:0000256" key="11">
    <source>
        <dbReference type="PROSITE-ProRule" id="PRU10112"/>
    </source>
</evidence>
<sequence length="944" mass="106849">MWDVSGYPLRYDTANQSPPTIVSDDCMKNPTGKEGTLDHLVEQLDLVVREQVGESLADTMHRIRRLGLERRAGIPDAESRLVDEIERLTPNELRSVIRWLSLFFDLANAAEEQQRIDVLKRRDATARAEGIPRRESIAHAVVEMQQQGVTASEMQRWLDRLKIEPVFTAHPSEAKRRTTRQLLRRVRQLLAQKSGADSEAAEAELLANLTVLWQSDLMRPDRPPVMSEVSRGVYFASTLWDVVPKTYRELRTALEKAYPHHHFEIPQFLAFGTWIGGDRDGHPFVTAEVSRSTFARLRRAALEGHLAECRQLHNQVVMSDQQVPSDDGLRKRIDQCVQRWSMLDERLAPVSQSETYRRFLRMLQFRLEQTLGTLQRDTQQSESEPSQDAEADTESEAAFESLAEFRSDLELLRESMLVNRGRRVVEQYLQPWIDLVDTFGFHFAALDIRQNSEVHRECLREVVAVQTGASHPPDDKALADYLRQDTVPEAIDVDALSETSREVFDTFLLLVEESSRWGMAPIGGYIISMTHSADDVLTVLSLWKTAWAQRQRDAERLPYLPIVPLFETIDDLRNAAGILQTLLSNANYQSYLAKLDQPEQMVMVGYSDSTKDGGYLTACWELHQGQEKLAAVAKENHVDLTVFHGRGGALGRGGGPAARAIRSLPQEAVNGRLRVTEQGEVLSERYDDPVIAHRHLEQIINATLLVSATPSVPPDSAWVEGMEFLSAESLSTYRKLVEHPEFLHYFDCATPIGGIENLPIGSRPARRGKRQSLGDLRAIPWTFAWTQSRHLLPAWFGIGTAVRKFVDQKDPDWSVLRSMFSSWPMFRALIDNAELALAKADMQIAKIYASLISDESSQEIWQMISSEFESSRGAILMIKENHELLTDIEWLRASVSMRNPYVDPLNLSQIHLLSQLKSGEQDEEHTSLLRLSIQGIAGGLRTTG</sequence>
<feature type="compositionally biased region" description="Polar residues" evidence="12">
    <location>
        <begin position="374"/>
        <end position="384"/>
    </location>
</feature>
<dbReference type="Pfam" id="PF00311">
    <property type="entry name" value="PEPcase"/>
    <property type="match status" value="1"/>
</dbReference>
<evidence type="ECO:0000256" key="7">
    <source>
        <dbReference type="ARBA" id="ARBA00023239"/>
    </source>
</evidence>
<keyword evidence="14" id="KW-1185">Reference proteome</keyword>
<dbReference type="PRINTS" id="PR00150">
    <property type="entry name" value="PEPCARBXLASE"/>
</dbReference>
<gene>
    <name evidence="10" type="primary">ppc</name>
    <name evidence="13" type="ORF">QTN89_07440</name>
</gene>
<dbReference type="PROSITE" id="PS00393">
    <property type="entry name" value="PEPCASE_2"/>
    <property type="match status" value="1"/>
</dbReference>
<evidence type="ECO:0000256" key="4">
    <source>
        <dbReference type="ARBA" id="ARBA00012305"/>
    </source>
</evidence>
<dbReference type="PANTHER" id="PTHR30523:SF6">
    <property type="entry name" value="PHOSPHOENOLPYRUVATE CARBOXYLASE"/>
    <property type="match status" value="1"/>
</dbReference>
<name>A0ABT7PFH7_9BACT</name>
<dbReference type="SUPFAM" id="SSF51621">
    <property type="entry name" value="Phosphoenolpyruvate/pyruvate domain"/>
    <property type="match status" value="1"/>
</dbReference>
<comment type="function">
    <text evidence="2 10">Forms oxaloacetate, a four-carbon dicarboxylic acid source for the tricarboxylic acid cycle.</text>
</comment>
<dbReference type="RefSeq" id="WP_289162722.1">
    <property type="nucleotide sequence ID" value="NZ_JASZZN010000004.1"/>
</dbReference>
<keyword evidence="8 10" id="KW-0120">Carbon dioxide fixation</keyword>
<comment type="catalytic activity">
    <reaction evidence="9 10">
        <text>oxaloacetate + phosphate = phosphoenolpyruvate + hydrogencarbonate</text>
        <dbReference type="Rhea" id="RHEA:28370"/>
        <dbReference type="ChEBI" id="CHEBI:16452"/>
        <dbReference type="ChEBI" id="CHEBI:17544"/>
        <dbReference type="ChEBI" id="CHEBI:43474"/>
        <dbReference type="ChEBI" id="CHEBI:58702"/>
        <dbReference type="EC" id="4.1.1.31"/>
    </reaction>
</comment>
<evidence type="ECO:0000256" key="2">
    <source>
        <dbReference type="ARBA" id="ARBA00003670"/>
    </source>
</evidence>
<comment type="similarity">
    <text evidence="3 10">Belongs to the PEPCase type 1 family.</text>
</comment>
<dbReference type="InterPro" id="IPR021135">
    <property type="entry name" value="PEP_COase"/>
</dbReference>
<dbReference type="EC" id="4.1.1.31" evidence="4 10"/>
<accession>A0ABT7PFH7</accession>
<dbReference type="EMBL" id="JASZZN010000004">
    <property type="protein sequence ID" value="MDM4015255.1"/>
    <property type="molecule type" value="Genomic_DNA"/>
</dbReference>
<evidence type="ECO:0000256" key="5">
    <source>
        <dbReference type="ARBA" id="ARBA00022419"/>
    </source>
</evidence>
<dbReference type="HAMAP" id="MF_00595">
    <property type="entry name" value="PEPcase_type1"/>
    <property type="match status" value="1"/>
</dbReference>
<dbReference type="Proteomes" id="UP001239462">
    <property type="component" value="Unassembled WGS sequence"/>
</dbReference>
<comment type="caution">
    <text evidence="13">The sequence shown here is derived from an EMBL/GenBank/DDBJ whole genome shotgun (WGS) entry which is preliminary data.</text>
</comment>
<dbReference type="GO" id="GO:0008964">
    <property type="term" value="F:phosphoenolpyruvate carboxylase activity"/>
    <property type="evidence" value="ECO:0007669"/>
    <property type="project" value="UniProtKB-EC"/>
</dbReference>
<evidence type="ECO:0000256" key="3">
    <source>
        <dbReference type="ARBA" id="ARBA00008346"/>
    </source>
</evidence>
<evidence type="ECO:0000256" key="12">
    <source>
        <dbReference type="SAM" id="MobiDB-lite"/>
    </source>
</evidence>
<dbReference type="InterPro" id="IPR015813">
    <property type="entry name" value="Pyrv/PenolPyrv_kinase-like_dom"/>
</dbReference>
<feature type="active site" evidence="10 11">
    <location>
        <position position="611"/>
    </location>
</feature>
<comment type="cofactor">
    <cofactor evidence="1 10">
        <name>Mg(2+)</name>
        <dbReference type="ChEBI" id="CHEBI:18420"/>
    </cofactor>
</comment>
<dbReference type="PANTHER" id="PTHR30523">
    <property type="entry name" value="PHOSPHOENOLPYRUVATE CARBOXYLASE"/>
    <property type="match status" value="1"/>
</dbReference>
<evidence type="ECO:0000256" key="6">
    <source>
        <dbReference type="ARBA" id="ARBA00022842"/>
    </source>
</evidence>
<feature type="compositionally biased region" description="Acidic residues" evidence="12">
    <location>
        <begin position="385"/>
        <end position="395"/>
    </location>
</feature>
<protein>
    <recommendedName>
        <fullName evidence="5 10">Phosphoenolpyruvate carboxylase</fullName>
        <shortName evidence="10">PEPC</shortName>
        <shortName evidence="10">PEPCase</shortName>
        <ecNumber evidence="4 10">4.1.1.31</ecNumber>
    </recommendedName>
</protein>
<evidence type="ECO:0000256" key="9">
    <source>
        <dbReference type="ARBA" id="ARBA00048995"/>
    </source>
</evidence>
<proteinExistence type="inferred from homology"/>
<dbReference type="InterPro" id="IPR033129">
    <property type="entry name" value="PEPCASE_His_AS"/>
</dbReference>
<keyword evidence="7 10" id="KW-0456">Lyase</keyword>
<evidence type="ECO:0000256" key="1">
    <source>
        <dbReference type="ARBA" id="ARBA00001946"/>
    </source>
</evidence>
<feature type="active site" evidence="10">
    <location>
        <position position="170"/>
    </location>
</feature>
<keyword evidence="6 10" id="KW-0460">Magnesium</keyword>
<evidence type="ECO:0000256" key="10">
    <source>
        <dbReference type="HAMAP-Rule" id="MF_00595"/>
    </source>
</evidence>
<reference evidence="13 14" key="1">
    <citation type="submission" date="2023-06" db="EMBL/GenBank/DDBJ databases">
        <title>Roseiconus lacunae JC819 isolated from Gulf of Mannar region, Tamil Nadu.</title>
        <authorList>
            <person name="Pk S."/>
            <person name="Ch S."/>
            <person name="Ch V.R."/>
        </authorList>
    </citation>
    <scope>NUCLEOTIDE SEQUENCE [LARGE SCALE GENOMIC DNA]</scope>
    <source>
        <strain evidence="13 14">JC819</strain>
    </source>
</reference>
<evidence type="ECO:0000313" key="13">
    <source>
        <dbReference type="EMBL" id="MDM4015255.1"/>
    </source>
</evidence>
<dbReference type="InterPro" id="IPR022805">
    <property type="entry name" value="PEP_COase_bac/pln-type"/>
</dbReference>